<evidence type="ECO:0000256" key="4">
    <source>
        <dbReference type="ARBA" id="ARBA00023315"/>
    </source>
</evidence>
<evidence type="ECO:0000256" key="3">
    <source>
        <dbReference type="ARBA" id="ARBA00022737"/>
    </source>
</evidence>
<reference evidence="5" key="2">
    <citation type="journal article" date="2021" name="PeerJ">
        <title>Extensive microbial diversity within the chicken gut microbiome revealed by metagenomics and culture.</title>
        <authorList>
            <person name="Gilroy R."/>
            <person name="Ravi A."/>
            <person name="Getino M."/>
            <person name="Pursley I."/>
            <person name="Horton D.L."/>
            <person name="Alikhan N.F."/>
            <person name="Baker D."/>
            <person name="Gharbi K."/>
            <person name="Hall N."/>
            <person name="Watson M."/>
            <person name="Adriaenssens E.M."/>
            <person name="Foster-Nyarko E."/>
            <person name="Jarju S."/>
            <person name="Secka A."/>
            <person name="Antonio M."/>
            <person name="Oren A."/>
            <person name="Chaudhuri R.R."/>
            <person name="La Ragione R."/>
            <person name="Hildebrand F."/>
            <person name="Pallen M.J."/>
        </authorList>
    </citation>
    <scope>NUCLEOTIDE SEQUENCE</scope>
    <source>
        <strain evidence="5">D5-748</strain>
    </source>
</reference>
<evidence type="ECO:0000256" key="1">
    <source>
        <dbReference type="ARBA" id="ARBA00007274"/>
    </source>
</evidence>
<dbReference type="InterPro" id="IPR051159">
    <property type="entry name" value="Hexapeptide_acetyltransf"/>
</dbReference>
<dbReference type="Gene3D" id="2.160.10.10">
    <property type="entry name" value="Hexapeptide repeat proteins"/>
    <property type="match status" value="1"/>
</dbReference>
<evidence type="ECO:0000313" key="5">
    <source>
        <dbReference type="EMBL" id="MBO8445038.1"/>
    </source>
</evidence>
<sequence length="177" mass="19179">MKDEPGYDKLISTIFDTMATAAEMNAKGWLTLEEVHEYLRRITGREVDKSTTLLPPFYVDYGKNIRIGKGCWIQQGCTFFDRGGITIGDGVFIAPKVNLITISHDPNPDNRSAAYGRPIVIGDKVWIGIGATVLPGVRIGYGSIVGANSVVTHDVPPMTIVGGNPAKFIKKIEAGSK</sequence>
<dbReference type="PANTHER" id="PTHR23416:SF23">
    <property type="entry name" value="ACETYLTRANSFERASE C18B11.09C-RELATED"/>
    <property type="match status" value="1"/>
</dbReference>
<protein>
    <submittedName>
        <fullName evidence="5">Sugar O-acetyltransferase</fullName>
    </submittedName>
</protein>
<dbReference type="CDD" id="cd03357">
    <property type="entry name" value="LbH_MAT_GAT"/>
    <property type="match status" value="1"/>
</dbReference>
<keyword evidence="4" id="KW-0012">Acyltransferase</keyword>
<dbReference type="InterPro" id="IPR001451">
    <property type="entry name" value="Hexapep"/>
</dbReference>
<dbReference type="InterPro" id="IPR018357">
    <property type="entry name" value="Hexapep_transf_CS"/>
</dbReference>
<dbReference type="PANTHER" id="PTHR23416">
    <property type="entry name" value="SIALIC ACID SYNTHASE-RELATED"/>
    <property type="match status" value="1"/>
</dbReference>
<keyword evidence="3" id="KW-0677">Repeat</keyword>
<accession>A0A9D9HCN5</accession>
<dbReference type="AlphaFoldDB" id="A0A9D9HCN5"/>
<dbReference type="PROSITE" id="PS00101">
    <property type="entry name" value="HEXAPEP_TRANSFERASES"/>
    <property type="match status" value="1"/>
</dbReference>
<dbReference type="GO" id="GO:0008374">
    <property type="term" value="F:O-acyltransferase activity"/>
    <property type="evidence" value="ECO:0007669"/>
    <property type="project" value="TreeGrafter"/>
</dbReference>
<dbReference type="Pfam" id="PF00132">
    <property type="entry name" value="Hexapep"/>
    <property type="match status" value="1"/>
</dbReference>
<dbReference type="EMBL" id="JADIMO010000060">
    <property type="protein sequence ID" value="MBO8445038.1"/>
    <property type="molecule type" value="Genomic_DNA"/>
</dbReference>
<reference evidence="5" key="1">
    <citation type="submission" date="2020-10" db="EMBL/GenBank/DDBJ databases">
        <authorList>
            <person name="Gilroy R."/>
        </authorList>
    </citation>
    <scope>NUCLEOTIDE SEQUENCE</scope>
    <source>
        <strain evidence="5">D5-748</strain>
    </source>
</reference>
<organism evidence="5 6">
    <name type="scientific">Candidatus Cryptobacteroides merdavium</name>
    <dbReference type="NCBI Taxonomy" id="2840769"/>
    <lineage>
        <taxon>Bacteria</taxon>
        <taxon>Pseudomonadati</taxon>
        <taxon>Bacteroidota</taxon>
        <taxon>Bacteroidia</taxon>
        <taxon>Bacteroidales</taxon>
        <taxon>Candidatus Cryptobacteroides</taxon>
    </lineage>
</organism>
<evidence type="ECO:0000256" key="2">
    <source>
        <dbReference type="ARBA" id="ARBA00022679"/>
    </source>
</evidence>
<evidence type="ECO:0000313" key="6">
    <source>
        <dbReference type="Proteomes" id="UP000823619"/>
    </source>
</evidence>
<dbReference type="InterPro" id="IPR011004">
    <property type="entry name" value="Trimer_LpxA-like_sf"/>
</dbReference>
<keyword evidence="2" id="KW-0808">Transferase</keyword>
<dbReference type="SUPFAM" id="SSF51161">
    <property type="entry name" value="Trimeric LpxA-like enzymes"/>
    <property type="match status" value="1"/>
</dbReference>
<comment type="similarity">
    <text evidence="1">Belongs to the transferase hexapeptide repeat family.</text>
</comment>
<proteinExistence type="inferred from homology"/>
<dbReference type="Proteomes" id="UP000823619">
    <property type="component" value="Unassembled WGS sequence"/>
</dbReference>
<name>A0A9D9HCN5_9BACT</name>
<comment type="caution">
    <text evidence="5">The sequence shown here is derived from an EMBL/GenBank/DDBJ whole genome shotgun (WGS) entry which is preliminary data.</text>
</comment>
<gene>
    <name evidence="5" type="ORF">IAC23_05000</name>
</gene>